<comment type="subcellular location">
    <subcellularLocation>
        <location evidence="1">Cytoplasm</location>
    </subcellularLocation>
</comment>
<keyword evidence="4 6" id="KW-0175">Coiled coil</keyword>
<dbReference type="InterPro" id="IPR005225">
    <property type="entry name" value="Small_GTP-bd"/>
</dbReference>
<dbReference type="AlphaFoldDB" id="A0AAR2JY12"/>
<dbReference type="PROSITE" id="PS51420">
    <property type="entry name" value="RHO"/>
    <property type="match status" value="1"/>
</dbReference>
<keyword evidence="3" id="KW-0547">Nucleotide-binding</keyword>
<dbReference type="SUPFAM" id="SSF47473">
    <property type="entry name" value="EF-hand"/>
    <property type="match status" value="1"/>
</dbReference>
<dbReference type="NCBIfam" id="TIGR00231">
    <property type="entry name" value="small_GTP"/>
    <property type="match status" value="1"/>
</dbReference>
<dbReference type="PROSITE" id="PS50222">
    <property type="entry name" value="EF_HAND_2"/>
    <property type="match status" value="1"/>
</dbReference>
<dbReference type="CDD" id="cd00051">
    <property type="entry name" value="EFh"/>
    <property type="match status" value="1"/>
</dbReference>
<keyword evidence="2" id="KW-0963">Cytoplasm</keyword>
<evidence type="ECO:0000256" key="1">
    <source>
        <dbReference type="ARBA" id="ARBA00004496"/>
    </source>
</evidence>
<reference evidence="9" key="2">
    <citation type="submission" date="2025-08" db="UniProtKB">
        <authorList>
            <consortium name="Ensembl"/>
        </authorList>
    </citation>
    <scope>IDENTIFICATION</scope>
</reference>
<dbReference type="InterPro" id="IPR011992">
    <property type="entry name" value="EF-hand-dom_pair"/>
</dbReference>
<evidence type="ECO:0000256" key="2">
    <source>
        <dbReference type="ARBA" id="ARBA00022490"/>
    </source>
</evidence>
<dbReference type="PANTHER" id="PTHR47977">
    <property type="entry name" value="RAS-RELATED PROTEIN RAB"/>
    <property type="match status" value="1"/>
</dbReference>
<dbReference type="GO" id="GO:0003924">
    <property type="term" value="F:GTPase activity"/>
    <property type="evidence" value="ECO:0007669"/>
    <property type="project" value="InterPro"/>
</dbReference>
<evidence type="ECO:0000313" key="9">
    <source>
        <dbReference type="Ensembl" id="ENSPNAP00000056890.1"/>
    </source>
</evidence>
<dbReference type="InterPro" id="IPR050227">
    <property type="entry name" value="Rab"/>
</dbReference>
<feature type="coiled-coil region" evidence="6">
    <location>
        <begin position="207"/>
        <end position="323"/>
    </location>
</feature>
<dbReference type="GO" id="GO:0005525">
    <property type="term" value="F:GTP binding"/>
    <property type="evidence" value="ECO:0007669"/>
    <property type="project" value="UniProtKB-KW"/>
</dbReference>
<name>A0AAR2JY12_PYGNA</name>
<dbReference type="Pfam" id="PF13499">
    <property type="entry name" value="EF-hand_7"/>
    <property type="match status" value="1"/>
</dbReference>
<dbReference type="InterPro" id="IPR001806">
    <property type="entry name" value="Small_GTPase"/>
</dbReference>
<evidence type="ECO:0000313" key="10">
    <source>
        <dbReference type="Proteomes" id="UP001501920"/>
    </source>
</evidence>
<dbReference type="PROSITE" id="PS51421">
    <property type="entry name" value="RAS"/>
    <property type="match status" value="1"/>
</dbReference>
<evidence type="ECO:0000256" key="5">
    <source>
        <dbReference type="ARBA" id="ARBA00023134"/>
    </source>
</evidence>
<dbReference type="SMART" id="SM00054">
    <property type="entry name" value="EFh"/>
    <property type="match status" value="2"/>
</dbReference>
<evidence type="ECO:0000256" key="7">
    <source>
        <dbReference type="SAM" id="MobiDB-lite"/>
    </source>
</evidence>
<protein>
    <recommendedName>
        <fullName evidence="8">EF-hand domain-containing protein</fullName>
    </recommendedName>
</protein>
<keyword evidence="10" id="KW-1185">Reference proteome</keyword>
<evidence type="ECO:0000256" key="4">
    <source>
        <dbReference type="ARBA" id="ARBA00023054"/>
    </source>
</evidence>
<feature type="coiled-coil region" evidence="6">
    <location>
        <begin position="148"/>
        <end position="182"/>
    </location>
</feature>
<sequence length="649" mass="73345">LGCSFGTTVMGKSLESLFRSCDADNSGRIEKGEFFRLCSELHVRSEDADAIFCKLDTGEDGAINLDEFVKGFQTAASFMRQEEQMGEQGKGAEAFSLAWEDFRSRLGEQEKYIPRIDQVSTLYQNISLTEARIIPQYERVILNFIREIKLQNTEMEHLALAVKRAQDQAAIQLSEMEEEMDQRIHTTERNTRMQESKKAEAALSNMKHHYETQLTELQQKIRVLQLSEDQNKYTNLKEENEVLKRKNNDLTLQNQKLKQELLESHTNIAFLQSELDSIKSDLTDQSINFERDEALMRCFAEERDNLERQIELLQSANRKLHDSNDGLRTALENSQTKNKGQRLSPGSSMARRKSLCCNVYGDDDYDQLQVMERLRRQSCESLALALCDPMRILSCEVDSLPESYVDSGMSTLRSNNDYDSEHESTYKSPACPVNAASALSGDTSDTEVREQGCVCSDINTEHSKPDTPVEKDELVEKPQASGKTYKIVLAGDAAVGKSSFLLRLCKNEFKGTTSATLGVDFQMKTLVVDGVPTVLQLWDTAGQERFRSIAKSYFRRADGVLLLYDVTCEKSFLNVREWVDIIEDVSQDDVPIMLVGNKTDLRQQALQDGVTCIPTSYGEKLAMTYSSLFCETSAKDGSNIIEAVLHLAR</sequence>
<dbReference type="Ensembl" id="ENSPNAT00000055281.1">
    <property type="protein sequence ID" value="ENSPNAP00000056890.1"/>
    <property type="gene ID" value="ENSPNAG00000016447.2"/>
</dbReference>
<dbReference type="PRINTS" id="PR00449">
    <property type="entry name" value="RASTRNSFRMNG"/>
</dbReference>
<dbReference type="PROSITE" id="PS51419">
    <property type="entry name" value="RAB"/>
    <property type="match status" value="1"/>
</dbReference>
<proteinExistence type="predicted"/>
<reference evidence="9 10" key="1">
    <citation type="submission" date="2020-10" db="EMBL/GenBank/DDBJ databases">
        <title>Pygocentrus nattereri (red-bellied piranha) genome, fPygNat1, primary haplotype.</title>
        <authorList>
            <person name="Myers G."/>
            <person name="Meyer A."/>
            <person name="Karagic N."/>
            <person name="Pippel M."/>
            <person name="Winkler S."/>
            <person name="Tracey A."/>
            <person name="Wood J."/>
            <person name="Formenti G."/>
            <person name="Howe K."/>
            <person name="Fedrigo O."/>
            <person name="Jarvis E.D."/>
        </authorList>
    </citation>
    <scope>NUCLEOTIDE SEQUENCE [LARGE SCALE GENOMIC DNA]</scope>
</reference>
<dbReference type="SMART" id="SM00173">
    <property type="entry name" value="RAS"/>
    <property type="match status" value="1"/>
</dbReference>
<dbReference type="InterPro" id="IPR027417">
    <property type="entry name" value="P-loop_NTPase"/>
</dbReference>
<dbReference type="FunFam" id="3.40.50.300:FF:001348">
    <property type="entry name" value="Ras and EF-hand domain-containing protein"/>
    <property type="match status" value="1"/>
</dbReference>
<evidence type="ECO:0000259" key="8">
    <source>
        <dbReference type="PROSITE" id="PS50222"/>
    </source>
</evidence>
<dbReference type="GO" id="GO:0005509">
    <property type="term" value="F:calcium ion binding"/>
    <property type="evidence" value="ECO:0007669"/>
    <property type="project" value="InterPro"/>
</dbReference>
<feature type="domain" description="EF-hand" evidence="8">
    <location>
        <begin position="43"/>
        <end position="78"/>
    </location>
</feature>
<dbReference type="SMART" id="SM00175">
    <property type="entry name" value="RAB"/>
    <property type="match status" value="1"/>
</dbReference>
<evidence type="ECO:0000256" key="3">
    <source>
        <dbReference type="ARBA" id="ARBA00022741"/>
    </source>
</evidence>
<gene>
    <name evidence="9" type="primary">RASEF</name>
</gene>
<evidence type="ECO:0000256" key="6">
    <source>
        <dbReference type="SAM" id="Coils"/>
    </source>
</evidence>
<dbReference type="Gene3D" id="3.40.50.300">
    <property type="entry name" value="P-loop containing nucleotide triphosphate hydrolases"/>
    <property type="match status" value="1"/>
</dbReference>
<dbReference type="Proteomes" id="UP001501920">
    <property type="component" value="Chromosome 29"/>
</dbReference>
<accession>A0AAR2JY12</accession>
<dbReference type="Pfam" id="PF00071">
    <property type="entry name" value="Ras"/>
    <property type="match status" value="1"/>
</dbReference>
<keyword evidence="5" id="KW-0342">GTP-binding</keyword>
<dbReference type="GeneTree" id="ENSGT00940000159488"/>
<feature type="region of interest" description="Disordered" evidence="7">
    <location>
        <begin position="329"/>
        <end position="348"/>
    </location>
</feature>
<dbReference type="InterPro" id="IPR002048">
    <property type="entry name" value="EF_hand_dom"/>
</dbReference>
<reference evidence="9" key="3">
    <citation type="submission" date="2025-09" db="UniProtKB">
        <authorList>
            <consortium name="Ensembl"/>
        </authorList>
    </citation>
    <scope>IDENTIFICATION</scope>
</reference>
<organism evidence="9 10">
    <name type="scientific">Pygocentrus nattereri</name>
    <name type="common">Red-bellied piranha</name>
    <dbReference type="NCBI Taxonomy" id="42514"/>
    <lineage>
        <taxon>Eukaryota</taxon>
        <taxon>Metazoa</taxon>
        <taxon>Chordata</taxon>
        <taxon>Craniata</taxon>
        <taxon>Vertebrata</taxon>
        <taxon>Euteleostomi</taxon>
        <taxon>Actinopterygii</taxon>
        <taxon>Neopterygii</taxon>
        <taxon>Teleostei</taxon>
        <taxon>Ostariophysi</taxon>
        <taxon>Characiformes</taxon>
        <taxon>Characoidei</taxon>
        <taxon>Pygocentrus</taxon>
    </lineage>
</organism>
<dbReference type="GO" id="GO:0005737">
    <property type="term" value="C:cytoplasm"/>
    <property type="evidence" value="ECO:0007669"/>
    <property type="project" value="UniProtKB-SubCell"/>
</dbReference>
<dbReference type="CDD" id="cd00154">
    <property type="entry name" value="Rab"/>
    <property type="match status" value="1"/>
</dbReference>
<dbReference type="Gene3D" id="1.10.238.10">
    <property type="entry name" value="EF-hand"/>
    <property type="match status" value="1"/>
</dbReference>
<dbReference type="SUPFAM" id="SSF52540">
    <property type="entry name" value="P-loop containing nucleoside triphosphate hydrolases"/>
    <property type="match status" value="1"/>
</dbReference>
<dbReference type="SMART" id="SM00174">
    <property type="entry name" value="RHO"/>
    <property type="match status" value="1"/>
</dbReference>